<evidence type="ECO:0000256" key="1">
    <source>
        <dbReference type="ARBA" id="ARBA00022499"/>
    </source>
</evidence>
<accession>A0A3M7R7B7</accession>
<evidence type="ECO:0000256" key="3">
    <source>
        <dbReference type="ARBA" id="ARBA00022843"/>
    </source>
</evidence>
<evidence type="ECO:0000313" key="7">
    <source>
        <dbReference type="Proteomes" id="UP000276133"/>
    </source>
</evidence>
<feature type="region of interest" description="Disordered" evidence="4">
    <location>
        <begin position="1"/>
        <end position="27"/>
    </location>
</feature>
<dbReference type="InterPro" id="IPR021893">
    <property type="entry name" value="ZMYM2-like_C"/>
</dbReference>
<organism evidence="6 7">
    <name type="scientific">Brachionus plicatilis</name>
    <name type="common">Marine rotifer</name>
    <name type="synonym">Brachionus muelleri</name>
    <dbReference type="NCBI Taxonomy" id="10195"/>
    <lineage>
        <taxon>Eukaryota</taxon>
        <taxon>Metazoa</taxon>
        <taxon>Spiralia</taxon>
        <taxon>Gnathifera</taxon>
        <taxon>Rotifera</taxon>
        <taxon>Eurotatoria</taxon>
        <taxon>Monogononta</taxon>
        <taxon>Pseudotrocha</taxon>
        <taxon>Ploima</taxon>
        <taxon>Brachionidae</taxon>
        <taxon>Brachionus</taxon>
    </lineage>
</organism>
<dbReference type="AlphaFoldDB" id="A0A3M7R7B7"/>
<gene>
    <name evidence="6" type="ORF">BpHYR1_026563</name>
</gene>
<keyword evidence="7" id="KW-1185">Reference proteome</keyword>
<feature type="domain" description="ZMYM2-like/QRICH1 C-terminal" evidence="5">
    <location>
        <begin position="52"/>
        <end position="113"/>
    </location>
</feature>
<keyword evidence="3" id="KW-0832">Ubl conjugation</keyword>
<evidence type="ECO:0000313" key="6">
    <source>
        <dbReference type="EMBL" id="RNA19138.1"/>
    </source>
</evidence>
<dbReference type="EMBL" id="REGN01004098">
    <property type="protein sequence ID" value="RNA19138.1"/>
    <property type="molecule type" value="Genomic_DNA"/>
</dbReference>
<reference evidence="6 7" key="1">
    <citation type="journal article" date="2018" name="Sci. Rep.">
        <title>Genomic signatures of local adaptation to the degree of environmental predictability in rotifers.</title>
        <authorList>
            <person name="Franch-Gras L."/>
            <person name="Hahn C."/>
            <person name="Garcia-Roger E.M."/>
            <person name="Carmona M.J."/>
            <person name="Serra M."/>
            <person name="Gomez A."/>
        </authorList>
    </citation>
    <scope>NUCLEOTIDE SEQUENCE [LARGE SCALE GENOMIC DNA]</scope>
    <source>
        <strain evidence="6">HYR1</strain>
    </source>
</reference>
<dbReference type="OrthoDB" id="10038493at2759"/>
<dbReference type="PANTHER" id="PTHR46963">
    <property type="entry name" value="SIMILAR TO RIKEN CDNA E130308A19"/>
    <property type="match status" value="1"/>
</dbReference>
<keyword evidence="2" id="KW-0597">Phosphoprotein</keyword>
<name>A0A3M7R7B7_BRAPC</name>
<dbReference type="InterPro" id="IPR042838">
    <property type="entry name" value="KIAA1958"/>
</dbReference>
<dbReference type="Proteomes" id="UP000276133">
    <property type="component" value="Unassembled WGS sequence"/>
</dbReference>
<evidence type="ECO:0000256" key="2">
    <source>
        <dbReference type="ARBA" id="ARBA00022553"/>
    </source>
</evidence>
<keyword evidence="1" id="KW-1017">Isopeptide bond</keyword>
<evidence type="ECO:0000256" key="4">
    <source>
        <dbReference type="SAM" id="MobiDB-lite"/>
    </source>
</evidence>
<feature type="non-terminal residue" evidence="6">
    <location>
        <position position="1"/>
    </location>
</feature>
<comment type="caution">
    <text evidence="6">The sequence shown here is derived from an EMBL/GenBank/DDBJ whole genome shotgun (WGS) entry which is preliminary data.</text>
</comment>
<dbReference type="Pfam" id="PF12012">
    <property type="entry name" value="DUF3504"/>
    <property type="match status" value="1"/>
</dbReference>
<dbReference type="PANTHER" id="PTHR46963:SF2">
    <property type="match status" value="1"/>
</dbReference>
<proteinExistence type="predicted"/>
<evidence type="ECO:0000259" key="5">
    <source>
        <dbReference type="Pfam" id="PF12012"/>
    </source>
</evidence>
<sequence length="262" mass="28030">YAKKTTRNPPAAPGQPRTTHRTKTGTQTSKLRAAAAAAASSATGIELNCPRVYTRQPPLYCPIEAYKIYRSRRPNNCLDRDSPFYLAPLFKSKNNSKTWYKALAMSCQRLDALFYCLFKKAGVDLTSLASMSQQQQQQAVAAAASIMGNEGGAVSPAGWKPGTKEPNHITDVNELVTNGYASSNSLTTGCHGNGSANGSPQAAPAGAQSAQFYAANSTQHTQHIITTVPAQVQVQVQIQVQVVPQHHQQLNSSQSSALTLLA</sequence>
<protein>
    <submittedName>
        <fullName evidence="6">Zinc finger MYM-type 2-like</fullName>
    </submittedName>
</protein>